<name>A0AAV8DSQ8_9POAL</name>
<keyword evidence="2" id="KW-1185">Reference proteome</keyword>
<dbReference type="Proteomes" id="UP001140206">
    <property type="component" value="Chromosome 3"/>
</dbReference>
<dbReference type="Gene3D" id="2.30.240.10">
    <property type="entry name" value="At5g01610-like"/>
    <property type="match status" value="1"/>
</dbReference>
<gene>
    <name evidence="1" type="ORF">LUZ62_055282</name>
</gene>
<evidence type="ECO:0000313" key="1">
    <source>
        <dbReference type="EMBL" id="KAJ4771025.1"/>
    </source>
</evidence>
<accession>A0AAV8DSQ8</accession>
<sequence length="144" mass="15977">MSQIIAQGKAPEMEGSIVKRGHDEGMKLALSVLEEFSLPLGILPLADVTEAGFVRSTGYFWVHQQRGVEHYFKKVGKLVSYETEITGCIQHNSIKELKGVSAKLLLWLSVNEIIIEESSVENIHFKGFGGISRTFPVEAFQLGE</sequence>
<dbReference type="AlphaFoldDB" id="A0AAV8DSQ8"/>
<dbReference type="PANTHER" id="PTHR31676:SF160">
    <property type="entry name" value="OS01G0652700 PROTEIN"/>
    <property type="match status" value="1"/>
</dbReference>
<dbReference type="SUPFAM" id="SSF141562">
    <property type="entry name" value="At5g01610-like"/>
    <property type="match status" value="1"/>
</dbReference>
<dbReference type="InterPro" id="IPR007493">
    <property type="entry name" value="DUF538"/>
</dbReference>
<proteinExistence type="predicted"/>
<protein>
    <submittedName>
        <fullName evidence="1">Uncharacterized protein</fullName>
    </submittedName>
</protein>
<organism evidence="1 2">
    <name type="scientific">Rhynchospora pubera</name>
    <dbReference type="NCBI Taxonomy" id="906938"/>
    <lineage>
        <taxon>Eukaryota</taxon>
        <taxon>Viridiplantae</taxon>
        <taxon>Streptophyta</taxon>
        <taxon>Embryophyta</taxon>
        <taxon>Tracheophyta</taxon>
        <taxon>Spermatophyta</taxon>
        <taxon>Magnoliopsida</taxon>
        <taxon>Liliopsida</taxon>
        <taxon>Poales</taxon>
        <taxon>Cyperaceae</taxon>
        <taxon>Cyperoideae</taxon>
        <taxon>Rhynchosporeae</taxon>
        <taxon>Rhynchospora</taxon>
    </lineage>
</organism>
<dbReference type="InterPro" id="IPR036758">
    <property type="entry name" value="At5g01610-like"/>
</dbReference>
<reference evidence="1" key="1">
    <citation type="submission" date="2022-08" db="EMBL/GenBank/DDBJ databases">
        <authorList>
            <person name="Marques A."/>
        </authorList>
    </citation>
    <scope>NUCLEOTIDE SEQUENCE</scope>
    <source>
        <strain evidence="1">RhyPub2mFocal</strain>
        <tissue evidence="1">Leaves</tissue>
    </source>
</reference>
<dbReference type="Pfam" id="PF04398">
    <property type="entry name" value="DUF538"/>
    <property type="match status" value="1"/>
</dbReference>
<comment type="caution">
    <text evidence="1">The sequence shown here is derived from an EMBL/GenBank/DDBJ whole genome shotgun (WGS) entry which is preliminary data.</text>
</comment>
<dbReference type="PANTHER" id="PTHR31676">
    <property type="entry name" value="T31J12.3 PROTEIN-RELATED"/>
    <property type="match status" value="1"/>
</dbReference>
<dbReference type="EMBL" id="JAMFTS010000003">
    <property type="protein sequence ID" value="KAJ4771025.1"/>
    <property type="molecule type" value="Genomic_DNA"/>
</dbReference>
<evidence type="ECO:0000313" key="2">
    <source>
        <dbReference type="Proteomes" id="UP001140206"/>
    </source>
</evidence>